<dbReference type="Proteomes" id="UP001363622">
    <property type="component" value="Unassembled WGS sequence"/>
</dbReference>
<reference evidence="1 2" key="1">
    <citation type="submission" date="2024-04" db="EMBL/GenBank/DDBJ databases">
        <title>Phyllosticta paracitricarpa is synonymous to the EU quarantine fungus P. citricarpa based on phylogenomic analyses.</title>
        <authorList>
            <consortium name="Lawrence Berkeley National Laboratory"/>
            <person name="Van Ingen-Buijs V.A."/>
            <person name="Van Westerhoven A.C."/>
            <person name="Haridas S."/>
            <person name="Skiadas P."/>
            <person name="Martin F."/>
            <person name="Groenewald J.Z."/>
            <person name="Crous P.W."/>
            <person name="Seidl M.F."/>
        </authorList>
    </citation>
    <scope>NUCLEOTIDE SEQUENCE [LARGE SCALE GENOMIC DNA]</scope>
    <source>
        <strain evidence="1 2">CBS 123371</strain>
    </source>
</reference>
<evidence type="ECO:0000313" key="1">
    <source>
        <dbReference type="EMBL" id="KAK7512108.1"/>
    </source>
</evidence>
<comment type="caution">
    <text evidence="1">The sequence shown here is derived from an EMBL/GenBank/DDBJ whole genome shotgun (WGS) entry which is preliminary data.</text>
</comment>
<evidence type="ECO:0000313" key="2">
    <source>
        <dbReference type="Proteomes" id="UP001363622"/>
    </source>
</evidence>
<gene>
    <name evidence="1" type="ORF">IWZ03DRAFT_385550</name>
</gene>
<keyword evidence="2" id="KW-1185">Reference proteome</keyword>
<name>A0ABR1KER4_9PEZI</name>
<sequence length="134" mass="14946">MPLLFAPPPPPPPALSPIAIFAPSLPVLALRTQKPNHSTMGNGETVNGHDILTLQKALDLARESDSGVDPAVSAFLQRELASLWSRLVARPDDYVFTRDEFGLFNYFRSQWPDNDLAGKAIQRFWNQYRLNNAS</sequence>
<dbReference type="EMBL" id="JBBPHU010000011">
    <property type="protein sequence ID" value="KAK7512108.1"/>
    <property type="molecule type" value="Genomic_DNA"/>
</dbReference>
<organism evidence="1 2">
    <name type="scientific">Phyllosticta citriasiana</name>
    <dbReference type="NCBI Taxonomy" id="595635"/>
    <lineage>
        <taxon>Eukaryota</taxon>
        <taxon>Fungi</taxon>
        <taxon>Dikarya</taxon>
        <taxon>Ascomycota</taxon>
        <taxon>Pezizomycotina</taxon>
        <taxon>Dothideomycetes</taxon>
        <taxon>Dothideomycetes incertae sedis</taxon>
        <taxon>Botryosphaeriales</taxon>
        <taxon>Phyllostictaceae</taxon>
        <taxon>Phyllosticta</taxon>
    </lineage>
</organism>
<protein>
    <submittedName>
        <fullName evidence="1">Uncharacterized protein</fullName>
    </submittedName>
</protein>
<accession>A0ABR1KER4</accession>
<proteinExistence type="predicted"/>